<organism evidence="2 3">
    <name type="scientific">Edaphochlamys debaryana</name>
    <dbReference type="NCBI Taxonomy" id="47281"/>
    <lineage>
        <taxon>Eukaryota</taxon>
        <taxon>Viridiplantae</taxon>
        <taxon>Chlorophyta</taxon>
        <taxon>core chlorophytes</taxon>
        <taxon>Chlorophyceae</taxon>
        <taxon>CS clade</taxon>
        <taxon>Chlamydomonadales</taxon>
        <taxon>Chlamydomonadales incertae sedis</taxon>
        <taxon>Edaphochlamys</taxon>
    </lineage>
</organism>
<proteinExistence type="predicted"/>
<dbReference type="AlphaFoldDB" id="A0A836BR37"/>
<name>A0A836BR37_9CHLO</name>
<feature type="region of interest" description="Disordered" evidence="1">
    <location>
        <begin position="82"/>
        <end position="103"/>
    </location>
</feature>
<protein>
    <submittedName>
        <fullName evidence="2">Uncharacterized protein</fullName>
    </submittedName>
</protein>
<dbReference type="EMBL" id="JAEHOE010000154">
    <property type="protein sequence ID" value="KAG2484243.1"/>
    <property type="molecule type" value="Genomic_DNA"/>
</dbReference>
<gene>
    <name evidence="2" type="ORF">HYH03_016977</name>
</gene>
<feature type="compositionally biased region" description="Low complexity" evidence="1">
    <location>
        <begin position="82"/>
        <end position="102"/>
    </location>
</feature>
<evidence type="ECO:0000313" key="2">
    <source>
        <dbReference type="EMBL" id="KAG2484243.1"/>
    </source>
</evidence>
<keyword evidence="3" id="KW-1185">Reference proteome</keyword>
<dbReference type="Proteomes" id="UP000612055">
    <property type="component" value="Unassembled WGS sequence"/>
</dbReference>
<evidence type="ECO:0000313" key="3">
    <source>
        <dbReference type="Proteomes" id="UP000612055"/>
    </source>
</evidence>
<reference evidence="2" key="1">
    <citation type="journal article" date="2020" name="bioRxiv">
        <title>Comparative genomics of Chlamydomonas.</title>
        <authorList>
            <person name="Craig R.J."/>
            <person name="Hasan A.R."/>
            <person name="Ness R.W."/>
            <person name="Keightley P.D."/>
        </authorList>
    </citation>
    <scope>NUCLEOTIDE SEQUENCE</scope>
    <source>
        <strain evidence="2">CCAP 11/70</strain>
    </source>
</reference>
<comment type="caution">
    <text evidence="2">The sequence shown here is derived from an EMBL/GenBank/DDBJ whole genome shotgun (WGS) entry which is preliminary data.</text>
</comment>
<accession>A0A836BR37</accession>
<evidence type="ECO:0000256" key="1">
    <source>
        <dbReference type="SAM" id="MobiDB-lite"/>
    </source>
</evidence>
<sequence length="238" mass="26202">MQLTRKPRNLSAPARHNTVSLRRIYPRASFPLRVAARFKTTDDSEQQASALDAAPPTRAEFEAAFEKFQRVADKAEKEATSAKKQAASAKKQAASAKRQAASAKKEAASAKQLAHSAQQDVLYHDKLNVICVAGELVKAYIEREQRRSPKQRMTFVDHATATDLQFFAEVAPRFKATMRPSLRKLVRARNKIAHPDTEDAASGARGLCPALRAEGPQTEVLTLACDVVEKAAVIRVKL</sequence>